<dbReference type="RefSeq" id="WP_068549038.1">
    <property type="nucleotide sequence ID" value="NZ_AP013035.1"/>
</dbReference>
<evidence type="ECO:0000313" key="4">
    <source>
        <dbReference type="EMBL" id="BAT71124.1"/>
    </source>
</evidence>
<dbReference type="KEGG" id="ttk:TST_0316"/>
<dbReference type="OrthoDB" id="9814448at2"/>
<keyword evidence="5" id="KW-1185">Reference proteome</keyword>
<keyword evidence="2 3" id="KW-0802">TPR repeat</keyword>
<evidence type="ECO:0000256" key="1">
    <source>
        <dbReference type="ARBA" id="ARBA00022737"/>
    </source>
</evidence>
<dbReference type="SUPFAM" id="SSF48452">
    <property type="entry name" value="TPR-like"/>
    <property type="match status" value="3"/>
</dbReference>
<dbReference type="Gene3D" id="1.25.40.10">
    <property type="entry name" value="Tetratricopeptide repeat domain"/>
    <property type="match status" value="3"/>
</dbReference>
<evidence type="ECO:0000256" key="2">
    <source>
        <dbReference type="ARBA" id="ARBA00022803"/>
    </source>
</evidence>
<dbReference type="PROSITE" id="PS50005">
    <property type="entry name" value="TPR"/>
    <property type="match status" value="2"/>
</dbReference>
<keyword evidence="1" id="KW-0677">Repeat</keyword>
<gene>
    <name evidence="4" type="ORF">TST_0316</name>
</gene>
<dbReference type="Pfam" id="PF13432">
    <property type="entry name" value="TPR_16"/>
    <property type="match status" value="1"/>
</dbReference>
<name>A0A0S3QS19_THET7</name>
<sequence length="784" mass="91232">MVLRILILLLAFCGYAQGAQLFIVEKGNTSQIVLTSPQKIKYEIREPTPGKVILFLKNLRLKKKERTAVSVPPIKSIEIKSDPSGSYIIIEIPSNYTVKVYESFPPFKLIVSPVVLTAKEAIKRMLFKLYEESECSAFLANFPRLNLSQLTTEEALKILKMKLDCAEKLKLWDEAIKAVSMLTQIGKEKEKLWVKKIELLIKAKRYEDALAEGKLFIKKHNDALSDLVASYMAKALIELDRIDDAILLLKDRVKMHPDSSYLNHIYTQLARAYYKKDNFLAAYLLLDKVYKSDKKLVESDPEVFFIYGSSMYRVGYREKAKKILLRCFNLYPSGETAAKALALMGQIHADENKWDIAEWFFKMCSRLFPDTKAAAISKIKLAEHYEKLGRYQDALNLYTEAEILYPHMPDIIEVTLFKKGLMLLRLGKYQEAIQAFNDFMIKVPQSPYIQKAEQYIEEAEFRIAEKKFKEKNWEEAVKLLTQFAIRYPQNPFTPKAIKLAGQALVNIVEDKITRKDCAGILFFWDNYKNFFPKKEKKGLPLFHVSQCLMVKNRKQEAVKLLEWIETNVGVDFPKRKELFSYLAHYYYDTDQYQKAEKTAKTLVGLSSAKETPDVHQLLVQLYFLKENYPEMLKIIQKMEKEGAPEKYSILNSFYVGLYLIDTGKKKEGQNRLDSFIKSRKAMANYLDRYKYSVILLGRMYFNEGRKDKAFKKYLFFANAFTSDNNYTPESLFMLGWIKPEVRPIFWNMCLNRFPKSHWAREIKAFNLAGEIKDEARKAIGNRSH</sequence>
<protein>
    <submittedName>
        <fullName evidence="4">Uncharacterized protein</fullName>
    </submittedName>
</protein>
<dbReference type="SMART" id="SM00028">
    <property type="entry name" value="TPR"/>
    <property type="match status" value="5"/>
</dbReference>
<evidence type="ECO:0000256" key="3">
    <source>
        <dbReference type="PROSITE-ProRule" id="PRU00339"/>
    </source>
</evidence>
<dbReference type="Proteomes" id="UP000063234">
    <property type="component" value="Chromosome"/>
</dbReference>
<dbReference type="AlphaFoldDB" id="A0A0S3QS19"/>
<dbReference type="PANTHER" id="PTHR44186:SF1">
    <property type="entry name" value="BARDET-BIEDL SYNDROME 4 PROTEIN"/>
    <property type="match status" value="1"/>
</dbReference>
<reference evidence="5" key="1">
    <citation type="journal article" date="2018" name="Science">
        <title>A primordial and reversible TCA cycle in a facultatively chemolithoautotrophic thermophile.</title>
        <authorList>
            <person name="Nunoura T."/>
            <person name="Chikaraishi Y."/>
            <person name="Izaki R."/>
            <person name="Suwa T."/>
            <person name="Sato T."/>
            <person name="Harada T."/>
            <person name="Mori K."/>
            <person name="Kato Y."/>
            <person name="Miyazaki M."/>
            <person name="Shimamura S."/>
            <person name="Yanagawa K."/>
            <person name="Shuto A."/>
            <person name="Ohkouchi N."/>
            <person name="Fujita N."/>
            <person name="Takaki Y."/>
            <person name="Atomi H."/>
            <person name="Takai K."/>
        </authorList>
    </citation>
    <scope>NUCLEOTIDE SEQUENCE [LARGE SCALE GENOMIC DNA]</scope>
    <source>
        <strain evidence="5">DSM 17441 / JCM 13301 / NBRC 103674 / ABI70S6</strain>
    </source>
</reference>
<dbReference type="EMBL" id="AP013035">
    <property type="protein sequence ID" value="BAT71124.1"/>
    <property type="molecule type" value="Genomic_DNA"/>
</dbReference>
<accession>A0A0S3QS19</accession>
<dbReference type="InterPro" id="IPR011990">
    <property type="entry name" value="TPR-like_helical_dom_sf"/>
</dbReference>
<dbReference type="InterPro" id="IPR019734">
    <property type="entry name" value="TPR_rpt"/>
</dbReference>
<organism evidence="4 5">
    <name type="scientific">Thermosulfidibacter takaii (strain DSM 17441 / JCM 13301 / NBRC 103674 / ABI70S6)</name>
    <dbReference type="NCBI Taxonomy" id="1298851"/>
    <lineage>
        <taxon>Bacteria</taxon>
        <taxon>Pseudomonadati</taxon>
        <taxon>Thermosulfidibacterota</taxon>
        <taxon>Thermosulfidibacteria</taxon>
        <taxon>Thermosulfidibacterales</taxon>
        <taxon>Thermosulfidibacteraceae</taxon>
    </lineage>
</organism>
<feature type="repeat" description="TPR" evidence="3">
    <location>
        <begin position="413"/>
        <end position="446"/>
    </location>
</feature>
<dbReference type="PANTHER" id="PTHR44186">
    <property type="match status" value="1"/>
</dbReference>
<dbReference type="STRING" id="1298851.TST_0316"/>
<feature type="repeat" description="TPR" evidence="3">
    <location>
        <begin position="375"/>
        <end position="408"/>
    </location>
</feature>
<dbReference type="Pfam" id="PF13174">
    <property type="entry name" value="TPR_6"/>
    <property type="match status" value="1"/>
</dbReference>
<evidence type="ECO:0000313" key="5">
    <source>
        <dbReference type="Proteomes" id="UP000063234"/>
    </source>
</evidence>
<proteinExistence type="predicted"/>